<dbReference type="Proteomes" id="UP001460888">
    <property type="component" value="Unassembled WGS sequence"/>
</dbReference>
<protein>
    <recommendedName>
        <fullName evidence="7">Bcr/CflA family efflux transporter</fullName>
    </recommendedName>
</protein>
<dbReference type="PANTHER" id="PTHR23502">
    <property type="entry name" value="MAJOR FACILITATOR SUPERFAMILY"/>
    <property type="match status" value="1"/>
</dbReference>
<evidence type="ECO:0000313" key="8">
    <source>
        <dbReference type="EMBL" id="MES1930605.1"/>
    </source>
</evidence>
<dbReference type="NCBIfam" id="TIGR00710">
    <property type="entry name" value="efflux_Bcr_CflA"/>
    <property type="match status" value="1"/>
</dbReference>
<feature type="transmembrane region" description="Helical" evidence="7">
    <location>
        <begin position="375"/>
        <end position="394"/>
    </location>
</feature>
<gene>
    <name evidence="8" type="ORF">SADO_15184</name>
</gene>
<dbReference type="RefSeq" id="WP_353112959.1">
    <property type="nucleotide sequence ID" value="NZ_APND01000005.1"/>
</dbReference>
<evidence type="ECO:0000313" key="9">
    <source>
        <dbReference type="Proteomes" id="UP001460888"/>
    </source>
</evidence>
<dbReference type="Gene3D" id="1.20.1720.10">
    <property type="entry name" value="Multidrug resistance protein D"/>
    <property type="match status" value="1"/>
</dbReference>
<feature type="transmembrane region" description="Helical" evidence="7">
    <location>
        <begin position="219"/>
        <end position="243"/>
    </location>
</feature>
<feature type="transmembrane region" description="Helical" evidence="7">
    <location>
        <begin position="311"/>
        <end position="337"/>
    </location>
</feature>
<accession>A0ABV2B3Y8</accession>
<dbReference type="EMBL" id="APND01000005">
    <property type="protein sequence ID" value="MES1930605.1"/>
    <property type="molecule type" value="Genomic_DNA"/>
</dbReference>
<keyword evidence="4 7" id="KW-0812">Transmembrane</keyword>
<dbReference type="InterPro" id="IPR036259">
    <property type="entry name" value="MFS_trans_sf"/>
</dbReference>
<evidence type="ECO:0000256" key="5">
    <source>
        <dbReference type="ARBA" id="ARBA00022989"/>
    </source>
</evidence>
<organism evidence="8 9">
    <name type="scientific">Salinisphaera dokdonensis CL-ES53</name>
    <dbReference type="NCBI Taxonomy" id="1304272"/>
    <lineage>
        <taxon>Bacteria</taxon>
        <taxon>Pseudomonadati</taxon>
        <taxon>Pseudomonadota</taxon>
        <taxon>Gammaproteobacteria</taxon>
        <taxon>Salinisphaerales</taxon>
        <taxon>Salinisphaeraceae</taxon>
        <taxon>Salinisphaera</taxon>
    </lineage>
</organism>
<feature type="transmembrane region" description="Helical" evidence="7">
    <location>
        <begin position="12"/>
        <end position="29"/>
    </location>
</feature>
<feature type="transmembrane region" description="Helical" evidence="7">
    <location>
        <begin position="169"/>
        <end position="189"/>
    </location>
</feature>
<keyword evidence="6 7" id="KW-0472">Membrane</keyword>
<dbReference type="InterPro" id="IPR011701">
    <property type="entry name" value="MFS"/>
</dbReference>
<comment type="subcellular location">
    <subcellularLocation>
        <location evidence="7">Cell inner membrane</location>
        <topology evidence="7">Multi-pass membrane protein</topology>
    </subcellularLocation>
    <subcellularLocation>
        <location evidence="1">Cell membrane</location>
        <topology evidence="1">Multi-pass membrane protein</topology>
    </subcellularLocation>
</comment>
<evidence type="ECO:0000256" key="3">
    <source>
        <dbReference type="ARBA" id="ARBA00022475"/>
    </source>
</evidence>
<evidence type="ECO:0000256" key="1">
    <source>
        <dbReference type="ARBA" id="ARBA00004651"/>
    </source>
</evidence>
<dbReference type="Pfam" id="PF07690">
    <property type="entry name" value="MFS_1"/>
    <property type="match status" value="1"/>
</dbReference>
<sequence length="408" mass="42279">MAPVPQSRGRYFIFIAVLGMLTAIAPLSIDMYLPAMPGLARQFSVDPAYVQYSLSLFFLGLAAGQLTYGPLSDRYGRRPILYFGICLYLIAAVVCALSTSIGMLILARAAQGFGAAAAPVMARAIVRDRFEGAKAASVMSFVVMVMATAPLVAPIVGGVVLSFASWQGIFWLLCLYALMCLVALTVLLPESHPPERRTRDRSLIAQYVGYVSLLRRGPIALFLTCGGLMFGALFSYVAASSFVYINQFGIDESMFGFYFGANVLAMLVGTAANGRLVMRFGYLTLLGVGVANTLACSAVLLATTLSGVGGFWGVAVPLFFLLSTVGVAGANTVAGLLDMAPDAAGAASALFGVVQFSCGAAATWLVGVLGGDATAMAIVMCVASAGSTAAYLGLRAVAGSKQAANAGA</sequence>
<feature type="transmembrane region" description="Helical" evidence="7">
    <location>
        <begin position="280"/>
        <end position="305"/>
    </location>
</feature>
<dbReference type="InterPro" id="IPR004812">
    <property type="entry name" value="Efflux_drug-R_Bcr/CmlA"/>
</dbReference>
<keyword evidence="2 7" id="KW-0813">Transport</keyword>
<evidence type="ECO:0000256" key="7">
    <source>
        <dbReference type="RuleBase" id="RU365088"/>
    </source>
</evidence>
<comment type="similarity">
    <text evidence="7">Belongs to the major facilitator superfamily. Bcr/CmlA family.</text>
</comment>
<dbReference type="SUPFAM" id="SSF103473">
    <property type="entry name" value="MFS general substrate transporter"/>
    <property type="match status" value="1"/>
</dbReference>
<dbReference type="CDD" id="cd17320">
    <property type="entry name" value="MFS_MdfA_MDR_like"/>
    <property type="match status" value="1"/>
</dbReference>
<dbReference type="PANTHER" id="PTHR23502:SF132">
    <property type="entry name" value="POLYAMINE TRANSPORTER 2-RELATED"/>
    <property type="match status" value="1"/>
</dbReference>
<name>A0ABV2B3Y8_9GAMM</name>
<feature type="transmembrane region" description="Helical" evidence="7">
    <location>
        <begin position="80"/>
        <end position="99"/>
    </location>
</feature>
<keyword evidence="3" id="KW-1003">Cell membrane</keyword>
<proteinExistence type="inferred from homology"/>
<feature type="transmembrane region" description="Helical" evidence="7">
    <location>
        <begin position="138"/>
        <end position="163"/>
    </location>
</feature>
<feature type="transmembrane region" description="Helical" evidence="7">
    <location>
        <begin position="105"/>
        <end position="126"/>
    </location>
</feature>
<evidence type="ECO:0000256" key="2">
    <source>
        <dbReference type="ARBA" id="ARBA00022448"/>
    </source>
</evidence>
<keyword evidence="5 7" id="KW-1133">Transmembrane helix</keyword>
<keyword evidence="7" id="KW-0997">Cell inner membrane</keyword>
<dbReference type="NCBIfam" id="NF008314">
    <property type="entry name" value="PRK11102.1"/>
    <property type="match status" value="1"/>
</dbReference>
<evidence type="ECO:0000256" key="4">
    <source>
        <dbReference type="ARBA" id="ARBA00022692"/>
    </source>
</evidence>
<feature type="transmembrane region" description="Helical" evidence="7">
    <location>
        <begin position="255"/>
        <end position="273"/>
    </location>
</feature>
<evidence type="ECO:0000256" key="6">
    <source>
        <dbReference type="ARBA" id="ARBA00023136"/>
    </source>
</evidence>
<comment type="caution">
    <text evidence="8">The sequence shown here is derived from an EMBL/GenBank/DDBJ whole genome shotgun (WGS) entry which is preliminary data.</text>
</comment>
<keyword evidence="9" id="KW-1185">Reference proteome</keyword>
<feature type="transmembrane region" description="Helical" evidence="7">
    <location>
        <begin position="349"/>
        <end position="369"/>
    </location>
</feature>
<reference evidence="8 9" key="1">
    <citation type="submission" date="2013-03" db="EMBL/GenBank/DDBJ databases">
        <title>Salinisphaera dokdonensis CL-ES53 Genome Sequencing.</title>
        <authorList>
            <person name="Li C."/>
            <person name="Lai Q."/>
            <person name="Shao Z."/>
        </authorList>
    </citation>
    <scope>NUCLEOTIDE SEQUENCE [LARGE SCALE GENOMIC DNA]</scope>
    <source>
        <strain evidence="8 9">CL-ES53</strain>
    </source>
</reference>
<feature type="transmembrane region" description="Helical" evidence="7">
    <location>
        <begin position="49"/>
        <end position="68"/>
    </location>
</feature>